<keyword evidence="3" id="KW-0859">Xylose metabolism</keyword>
<dbReference type="CDD" id="cd23763">
    <property type="entry name" value="ASKHA_ATPase_ROK"/>
    <property type="match status" value="1"/>
</dbReference>
<dbReference type="InterPro" id="IPR000600">
    <property type="entry name" value="ROK"/>
</dbReference>
<comment type="similarity">
    <text evidence="2">Belongs to the ROK (NagC/XylR) family.</text>
</comment>
<dbReference type="Gene3D" id="3.30.420.40">
    <property type="match status" value="2"/>
</dbReference>
<keyword evidence="5" id="KW-1185">Reference proteome</keyword>
<dbReference type="Proteomes" id="UP001652432">
    <property type="component" value="Unassembled WGS sequence"/>
</dbReference>
<evidence type="ECO:0000256" key="1">
    <source>
        <dbReference type="ARBA" id="ARBA00002486"/>
    </source>
</evidence>
<dbReference type="Gene3D" id="1.10.10.10">
    <property type="entry name" value="Winged helix-like DNA-binding domain superfamily/Winged helix DNA-binding domain"/>
    <property type="match status" value="1"/>
</dbReference>
<protein>
    <submittedName>
        <fullName evidence="4">ROK family protein</fullName>
    </submittedName>
</protein>
<dbReference type="PANTHER" id="PTHR18964:SF149">
    <property type="entry name" value="BIFUNCTIONAL UDP-N-ACETYLGLUCOSAMINE 2-EPIMERASE_N-ACETYLMANNOSAMINE KINASE"/>
    <property type="match status" value="1"/>
</dbReference>
<dbReference type="RefSeq" id="WP_262574892.1">
    <property type="nucleotide sequence ID" value="NZ_JAOQKJ010000007.1"/>
</dbReference>
<accession>A0ABT2T3E5</accession>
<sequence length="342" mass="36793">MTRKKELTGKPAVMKEINISLIVDALQTLGSASRVELCNYTKISQPTVNQLIRELMTDNTVLSLGSADSTGGRKAEVFTLNSKRSAIACITVTMNGFTCCITDMNLTEECSFTCKHQDGASYTEELCTVIEKLLEEAPDTGAISIGLPGAVSEKGTVYAISQIPEWEDQDIGAILRKRFPLPVSVINDINATALGYLKIDESDCQNLIYLQINGTGLGAGIIIGRRLYHGFASFAGEAGYMQIGNRQSVESQLLCAEADERASLLSQIVINIICLLNPDKIVIGGAEITDQFMSIIEAACKKALPPSVLPVLSGTSSSTECYQKGLADRGFSLLDKGVHLLK</sequence>
<dbReference type="PANTHER" id="PTHR18964">
    <property type="entry name" value="ROK (REPRESSOR, ORF, KINASE) FAMILY"/>
    <property type="match status" value="1"/>
</dbReference>
<comment type="function">
    <text evidence="1">Transcriptional repressor of xylose-utilizing enzymes.</text>
</comment>
<gene>
    <name evidence="4" type="ORF">OCV77_09755</name>
</gene>
<dbReference type="SUPFAM" id="SSF46785">
    <property type="entry name" value="Winged helix' DNA-binding domain"/>
    <property type="match status" value="1"/>
</dbReference>
<dbReference type="InterPro" id="IPR036388">
    <property type="entry name" value="WH-like_DNA-bd_sf"/>
</dbReference>
<dbReference type="InterPro" id="IPR043129">
    <property type="entry name" value="ATPase_NBD"/>
</dbReference>
<comment type="caution">
    <text evidence="4">The sequence shown here is derived from an EMBL/GenBank/DDBJ whole genome shotgun (WGS) entry which is preliminary data.</text>
</comment>
<name>A0ABT2T3E5_9FIRM</name>
<dbReference type="InterPro" id="IPR036390">
    <property type="entry name" value="WH_DNA-bd_sf"/>
</dbReference>
<proteinExistence type="inferred from homology"/>
<evidence type="ECO:0000313" key="5">
    <source>
        <dbReference type="Proteomes" id="UP001652432"/>
    </source>
</evidence>
<evidence type="ECO:0000256" key="3">
    <source>
        <dbReference type="ARBA" id="ARBA00022629"/>
    </source>
</evidence>
<reference evidence="4 5" key="1">
    <citation type="journal article" date="2021" name="ISME Commun">
        <title>Automated analysis of genomic sequences facilitates high-throughput and comprehensive description of bacteria.</title>
        <authorList>
            <person name="Hitch T.C.A."/>
        </authorList>
    </citation>
    <scope>NUCLEOTIDE SEQUENCE [LARGE SCALE GENOMIC DNA]</scope>
    <source>
        <strain evidence="4 5">Sanger_18</strain>
    </source>
</reference>
<keyword evidence="3" id="KW-0119">Carbohydrate metabolism</keyword>
<dbReference type="Pfam" id="PF00480">
    <property type="entry name" value="ROK"/>
    <property type="match status" value="1"/>
</dbReference>
<evidence type="ECO:0000256" key="2">
    <source>
        <dbReference type="ARBA" id="ARBA00006479"/>
    </source>
</evidence>
<organism evidence="4 5">
    <name type="scientific">Suilimivivens aceti</name>
    <dbReference type="NCBI Taxonomy" id="2981774"/>
    <lineage>
        <taxon>Bacteria</taxon>
        <taxon>Bacillati</taxon>
        <taxon>Bacillota</taxon>
        <taxon>Clostridia</taxon>
        <taxon>Lachnospirales</taxon>
        <taxon>Lachnospiraceae</taxon>
        <taxon>Suilimivivens</taxon>
    </lineage>
</organism>
<evidence type="ECO:0000313" key="4">
    <source>
        <dbReference type="EMBL" id="MCU6744780.1"/>
    </source>
</evidence>
<dbReference type="SUPFAM" id="SSF53067">
    <property type="entry name" value="Actin-like ATPase domain"/>
    <property type="match status" value="1"/>
</dbReference>
<dbReference type="EMBL" id="JAOQKJ010000007">
    <property type="protein sequence ID" value="MCU6744780.1"/>
    <property type="molecule type" value="Genomic_DNA"/>
</dbReference>